<keyword evidence="3" id="KW-0498">Mitosis</keyword>
<dbReference type="GO" id="GO:0034399">
    <property type="term" value="C:nuclear periphery"/>
    <property type="evidence" value="ECO:0007669"/>
    <property type="project" value="TreeGrafter"/>
</dbReference>
<dbReference type="PANTHER" id="PTHR13260:SF0">
    <property type="entry name" value="ANAPHASE-PROMOTING COMPLEX SUBUNIT 4"/>
    <property type="match status" value="1"/>
</dbReference>
<dbReference type="PANTHER" id="PTHR13260">
    <property type="entry name" value="ANAPHASE PROMOTING COMPLEX SUBUNIT 4 APC4"/>
    <property type="match status" value="1"/>
</dbReference>
<evidence type="ECO:0000256" key="1">
    <source>
        <dbReference type="ARBA" id="ARBA00016067"/>
    </source>
</evidence>
<evidence type="ECO:0000256" key="4">
    <source>
        <dbReference type="ARBA" id="ARBA00022786"/>
    </source>
</evidence>
<name>A0A8H5H1U5_9AGAR</name>
<evidence type="ECO:0000256" key="5">
    <source>
        <dbReference type="ARBA" id="ARBA00023306"/>
    </source>
</evidence>
<protein>
    <recommendedName>
        <fullName evidence="1">Anaphase-promoting complex subunit 4</fullName>
    </recommendedName>
</protein>
<accession>A0A8H5H1U5</accession>
<evidence type="ECO:0000256" key="2">
    <source>
        <dbReference type="ARBA" id="ARBA00022618"/>
    </source>
</evidence>
<feature type="region of interest" description="Disordered" evidence="6">
    <location>
        <begin position="601"/>
        <end position="620"/>
    </location>
</feature>
<dbReference type="InterPro" id="IPR024789">
    <property type="entry name" value="APC4"/>
</dbReference>
<comment type="caution">
    <text evidence="8">The sequence shown here is derived from an EMBL/GenBank/DDBJ whole genome shotgun (WGS) entry which is preliminary data.</text>
</comment>
<dbReference type="InterPro" id="IPR024790">
    <property type="entry name" value="APC4_long_dom"/>
</dbReference>
<evidence type="ECO:0000313" key="8">
    <source>
        <dbReference type="EMBL" id="KAF5375104.1"/>
    </source>
</evidence>
<keyword evidence="9" id="KW-1185">Reference proteome</keyword>
<reference evidence="8 9" key="1">
    <citation type="journal article" date="2020" name="ISME J.">
        <title>Uncovering the hidden diversity of litter-decomposition mechanisms in mushroom-forming fungi.</title>
        <authorList>
            <person name="Floudas D."/>
            <person name="Bentzer J."/>
            <person name="Ahren D."/>
            <person name="Johansson T."/>
            <person name="Persson P."/>
            <person name="Tunlid A."/>
        </authorList>
    </citation>
    <scope>NUCLEOTIDE SEQUENCE [LARGE SCALE GENOMIC DNA]</scope>
    <source>
        <strain evidence="8 9">CBS 291.85</strain>
    </source>
</reference>
<dbReference type="GO" id="GO:0005680">
    <property type="term" value="C:anaphase-promoting complex"/>
    <property type="evidence" value="ECO:0007669"/>
    <property type="project" value="InterPro"/>
</dbReference>
<dbReference type="GO" id="GO:0070979">
    <property type="term" value="P:protein K11-linked ubiquitination"/>
    <property type="evidence" value="ECO:0007669"/>
    <property type="project" value="TreeGrafter"/>
</dbReference>
<dbReference type="GO" id="GO:0051301">
    <property type="term" value="P:cell division"/>
    <property type="evidence" value="ECO:0007669"/>
    <property type="project" value="UniProtKB-KW"/>
</dbReference>
<feature type="compositionally biased region" description="Basic and acidic residues" evidence="6">
    <location>
        <begin position="608"/>
        <end position="620"/>
    </location>
</feature>
<dbReference type="AlphaFoldDB" id="A0A8H5H1U5"/>
<dbReference type="EMBL" id="JAACJM010000001">
    <property type="protein sequence ID" value="KAF5375104.1"/>
    <property type="molecule type" value="Genomic_DNA"/>
</dbReference>
<gene>
    <name evidence="8" type="ORF">D9758_000258</name>
</gene>
<dbReference type="SUPFAM" id="SSF69322">
    <property type="entry name" value="Tricorn protease domain 2"/>
    <property type="match status" value="1"/>
</dbReference>
<dbReference type="Proteomes" id="UP000559256">
    <property type="component" value="Unassembled WGS sequence"/>
</dbReference>
<feature type="domain" description="Anaphase-promoting complex subunit 4 long" evidence="7">
    <location>
        <begin position="285"/>
        <end position="486"/>
    </location>
</feature>
<keyword evidence="5" id="KW-0131">Cell cycle</keyword>
<evidence type="ECO:0000256" key="6">
    <source>
        <dbReference type="SAM" id="MobiDB-lite"/>
    </source>
</evidence>
<dbReference type="Pfam" id="PF12896">
    <property type="entry name" value="ANAPC4"/>
    <property type="match status" value="1"/>
</dbReference>
<evidence type="ECO:0000313" key="9">
    <source>
        <dbReference type="Proteomes" id="UP000559256"/>
    </source>
</evidence>
<keyword evidence="4" id="KW-0833">Ubl conjugation pathway</keyword>
<dbReference type="GO" id="GO:0031145">
    <property type="term" value="P:anaphase-promoting complex-dependent catabolic process"/>
    <property type="evidence" value="ECO:0007669"/>
    <property type="project" value="InterPro"/>
</dbReference>
<dbReference type="OrthoDB" id="10259843at2759"/>
<proteinExistence type="predicted"/>
<keyword evidence="2" id="KW-0132">Cell division</keyword>
<evidence type="ECO:0000256" key="3">
    <source>
        <dbReference type="ARBA" id="ARBA00022776"/>
    </source>
</evidence>
<evidence type="ECO:0000259" key="7">
    <source>
        <dbReference type="Pfam" id="PF12896"/>
    </source>
</evidence>
<sequence length="815" mass="90984">MDTESFSSIAVAQLATPSHFMPSACCPDKDLVLLISRVGGRDRMGLWTLSGTKTWEIDPSPSTERIMACAWSPDGQSVAVAQHPASLTLHSLQDGHEERNIPLPFSDGTITGVWWFRHEKVVDTNPVPDIFKRNDVITGSSHSILRNLPLLESLQESSQQITATNIFAFQGSQTQSARKSSIPDVVKLWPTLQNDPLAASIDAVNRSIDPALDDPDDTNIDSLLVIADDLGRVSFYLDGAYLTGTLELGPQSFTEMFKDPQHPRLIAHSETDVDGDKISSIEPIRITLPLLETRKVRDFAKLSTTARELIWYIIRVVEEMRAVWMGSETNTGAHELGPKWLRSLENRQKTQFGQEEPRPILDLTKLLVTGRASEPLSDFLGSGEQMSERGLQKWESTVTEALVKIRDYSEKRLAPACQRLYLVLEEARGWSFMPNEYSLFEIPSVLVQQCMEATARAILLAAWLAALARRENSRFKEFIAWLRFETTSANPANETVPPLRHDILEVNQYLMQGLEGGSIDKWFSGQVPVFSPQDLGLPNYSLSLEATLQEARKVLEEGSELGIKTALQEKEIPNVERNLCALVDELAGNCRQVFDRSTGAATRSARVRSTDRKGKETGNRNISVRERTIMQDGDYLRHLAIHRAATSEDRAFLCMVRQRFGDNEMAVSAALLECSIEDEEGGEVEMDIVGAEFFDDESLVIIYRPRDQDGGTFIGTIQYNDLGYKEVQREGHVTPAVREDLIQSALQRLKAGEKDTEKPRAEQLDAGKIELEGKRRLGVRGKELVVNGRSGRRVACILDERGTGLESIDMEGSDE</sequence>
<organism evidence="8 9">
    <name type="scientific">Tetrapyrgos nigripes</name>
    <dbReference type="NCBI Taxonomy" id="182062"/>
    <lineage>
        <taxon>Eukaryota</taxon>
        <taxon>Fungi</taxon>
        <taxon>Dikarya</taxon>
        <taxon>Basidiomycota</taxon>
        <taxon>Agaricomycotina</taxon>
        <taxon>Agaricomycetes</taxon>
        <taxon>Agaricomycetidae</taxon>
        <taxon>Agaricales</taxon>
        <taxon>Marasmiineae</taxon>
        <taxon>Marasmiaceae</taxon>
        <taxon>Tetrapyrgos</taxon>
    </lineage>
</organism>